<dbReference type="GO" id="GO:0061630">
    <property type="term" value="F:ubiquitin protein ligase activity"/>
    <property type="evidence" value="ECO:0007669"/>
    <property type="project" value="TreeGrafter"/>
</dbReference>
<feature type="compositionally biased region" description="Basic and acidic residues" evidence="4">
    <location>
        <begin position="36"/>
        <end position="47"/>
    </location>
</feature>
<dbReference type="GO" id="GO:0008270">
    <property type="term" value="F:zinc ion binding"/>
    <property type="evidence" value="ECO:0007669"/>
    <property type="project" value="UniProtKB-KW"/>
</dbReference>
<feature type="compositionally biased region" description="Polar residues" evidence="4">
    <location>
        <begin position="441"/>
        <end position="458"/>
    </location>
</feature>
<organism evidence="6 7">
    <name type="scientific">Dictyocaulus viviparus</name>
    <name type="common">Bovine lungworm</name>
    <dbReference type="NCBI Taxonomy" id="29172"/>
    <lineage>
        <taxon>Eukaryota</taxon>
        <taxon>Metazoa</taxon>
        <taxon>Ecdysozoa</taxon>
        <taxon>Nematoda</taxon>
        <taxon>Chromadorea</taxon>
        <taxon>Rhabditida</taxon>
        <taxon>Rhabditina</taxon>
        <taxon>Rhabditomorpha</taxon>
        <taxon>Strongyloidea</taxon>
        <taxon>Metastrongylidae</taxon>
        <taxon>Dictyocaulus</taxon>
    </lineage>
</organism>
<dbReference type="PANTHER" id="PTHR22791:SF6">
    <property type="entry name" value="RING-TYPE DOMAIN-CONTAINING PROTEIN"/>
    <property type="match status" value="1"/>
</dbReference>
<keyword evidence="1 3" id="KW-0863">Zinc-finger</keyword>
<feature type="compositionally biased region" description="Polar residues" evidence="4">
    <location>
        <begin position="529"/>
        <end position="552"/>
    </location>
</feature>
<dbReference type="InterPro" id="IPR051435">
    <property type="entry name" value="RING_finger_E3_ubiq-ligases"/>
</dbReference>
<feature type="region of interest" description="Disordered" evidence="4">
    <location>
        <begin position="415"/>
        <end position="466"/>
    </location>
</feature>
<dbReference type="PROSITE" id="PS50089">
    <property type="entry name" value="ZF_RING_2"/>
    <property type="match status" value="1"/>
</dbReference>
<evidence type="ECO:0000256" key="4">
    <source>
        <dbReference type="SAM" id="MobiDB-lite"/>
    </source>
</evidence>
<keyword evidence="7" id="KW-1185">Reference proteome</keyword>
<dbReference type="SMART" id="SM00184">
    <property type="entry name" value="RING"/>
    <property type="match status" value="1"/>
</dbReference>
<evidence type="ECO:0000256" key="3">
    <source>
        <dbReference type="PROSITE-ProRule" id="PRU00175"/>
    </source>
</evidence>
<feature type="region of interest" description="Disordered" evidence="4">
    <location>
        <begin position="34"/>
        <end position="57"/>
    </location>
</feature>
<reference evidence="6 7" key="1">
    <citation type="submission" date="2013-11" db="EMBL/GenBank/DDBJ databases">
        <title>Draft genome of the bovine lungworm Dictyocaulus viviparus.</title>
        <authorList>
            <person name="Mitreva M."/>
        </authorList>
    </citation>
    <scope>NUCLEOTIDE SEQUENCE [LARGE SCALE GENOMIC DNA]</scope>
    <source>
        <strain evidence="6 7">HannoverDv2000</strain>
    </source>
</reference>
<dbReference type="PANTHER" id="PTHR22791">
    <property type="entry name" value="RING-TYPE DOMAIN-CONTAINING PROTEIN"/>
    <property type="match status" value="1"/>
</dbReference>
<keyword evidence="1 3" id="KW-0479">Metal-binding</keyword>
<evidence type="ECO:0000313" key="6">
    <source>
        <dbReference type="EMBL" id="KJH53230.1"/>
    </source>
</evidence>
<feature type="region of interest" description="Disordered" evidence="4">
    <location>
        <begin position="488"/>
        <end position="599"/>
    </location>
</feature>
<reference evidence="7" key="2">
    <citation type="journal article" date="2016" name="Sci. Rep.">
        <title>Dictyocaulus viviparus genome, variome and transcriptome elucidate lungworm biology and support future intervention.</title>
        <authorList>
            <person name="McNulty S.N."/>
            <person name="Strube C."/>
            <person name="Rosa B.A."/>
            <person name="Martin J.C."/>
            <person name="Tyagi R."/>
            <person name="Choi Y.J."/>
            <person name="Wang Q."/>
            <person name="Hallsworth Pepin K."/>
            <person name="Zhang X."/>
            <person name="Ozersky P."/>
            <person name="Wilson R.K."/>
            <person name="Sternberg P.W."/>
            <person name="Gasser R.B."/>
            <person name="Mitreva M."/>
        </authorList>
    </citation>
    <scope>NUCLEOTIDE SEQUENCE [LARGE SCALE GENOMIC DNA]</scope>
    <source>
        <strain evidence="7">HannoverDv2000</strain>
    </source>
</reference>
<dbReference type="OrthoDB" id="5877713at2759"/>
<evidence type="ECO:0000256" key="1">
    <source>
        <dbReference type="ARBA" id="ARBA00022771"/>
    </source>
</evidence>
<accession>A0A0D8Y934</accession>
<dbReference type="GO" id="GO:0016567">
    <property type="term" value="P:protein ubiquitination"/>
    <property type="evidence" value="ECO:0007669"/>
    <property type="project" value="TreeGrafter"/>
</dbReference>
<dbReference type="STRING" id="29172.A0A0D8Y934"/>
<gene>
    <name evidence="6" type="ORF">DICVIV_00541</name>
</gene>
<dbReference type="EMBL" id="KN716154">
    <property type="protein sequence ID" value="KJH53230.1"/>
    <property type="molecule type" value="Genomic_DNA"/>
</dbReference>
<dbReference type="InterPro" id="IPR013083">
    <property type="entry name" value="Znf_RING/FYVE/PHD"/>
</dbReference>
<dbReference type="Proteomes" id="UP000053766">
    <property type="component" value="Unassembled WGS sequence"/>
</dbReference>
<feature type="compositionally biased region" description="Polar residues" evidence="4">
    <location>
        <begin position="562"/>
        <end position="572"/>
    </location>
</feature>
<dbReference type="InterPro" id="IPR001841">
    <property type="entry name" value="Znf_RING"/>
</dbReference>
<evidence type="ECO:0000313" key="7">
    <source>
        <dbReference type="Proteomes" id="UP000053766"/>
    </source>
</evidence>
<protein>
    <submittedName>
        <fullName evidence="6">Zinc finger, C3HC4 type</fullName>
    </submittedName>
</protein>
<dbReference type="SUPFAM" id="SSF57850">
    <property type="entry name" value="RING/U-box"/>
    <property type="match status" value="1"/>
</dbReference>
<dbReference type="AlphaFoldDB" id="A0A0D8Y934"/>
<keyword evidence="2" id="KW-0862">Zinc</keyword>
<sequence length="627" mass="70873">MGYTLEISTAHFTNKFFSFRYKSIVINMTNGSAQNEGEKLDSEHEGIDGSPDASDEDPKITLLGPLVDLHACGICYQLYNDSERLPKVLSCGHTNCFMCLSSWVEHSSSPFPVCAICQVLRRMKLISTDGNEALSKEPNSSSSVADTTASDMAAVCEKIDEHMNDVASLLESQMERLSMSQEQQSLSNADCSSPLRTVEDSVAEFLQRWESTKNCLLTSSKPIVKSRECDLMTHIIELMYPRSASEMFRMFEDISLSSYDNLNVTPSDEEGHRLIAHNESESFPEHSYSDFSAIGSDSHESTISASLSSSQDGDTSGFEDLNNTIIFPHITVCPKFYFYKSIYLMFFVFKTLVQMHVSYYYYASIACGQNVPMYEFETIDSFSYCTLCQCQLPRNFASHQTHVLGRRHQMNDAIGRSADSTTPGRGWSLNPHPIRHHTRRNLNSSNSGQNTNPANARTTGRVGNENRTAEIPDWMRYFPPEENGIGVPDRPFWRSGNNHPVVDGNDRLFGRRNQSDNTYEWYYGRNPIPDNSNPRGHNNTQRRSQSGMQSDRINTDRRNGQRPHSSGRSGLSTIGRLVRISDTRPTYGRPIHSSNDDSSRWDFLNERMSGQSIPPTWDQYIGLRYPL</sequence>
<feature type="domain" description="RING-type" evidence="5">
    <location>
        <begin position="72"/>
        <end position="118"/>
    </location>
</feature>
<evidence type="ECO:0000259" key="5">
    <source>
        <dbReference type="PROSITE" id="PS50089"/>
    </source>
</evidence>
<evidence type="ECO:0000256" key="2">
    <source>
        <dbReference type="ARBA" id="ARBA00022833"/>
    </source>
</evidence>
<dbReference type="Gene3D" id="3.30.40.10">
    <property type="entry name" value="Zinc/RING finger domain, C3HC4 (zinc finger)"/>
    <property type="match status" value="1"/>
</dbReference>
<proteinExistence type="predicted"/>
<name>A0A0D8Y934_DICVI</name>